<name>A0A173LLV8_9ACTN</name>
<dbReference type="STRING" id="499555.BJL86_0769"/>
<reference evidence="3 4" key="1">
    <citation type="submission" date="2016-06" db="EMBL/GenBank/DDBJ databases">
        <title>Complete genome sequence of a saline-alkali tolerant type strain Dietzia timorensis ID05-A0528T.</title>
        <authorList>
            <person name="Wu X."/>
        </authorList>
    </citation>
    <scope>NUCLEOTIDE SEQUENCE [LARGE SCALE GENOMIC DNA]</scope>
    <source>
        <strain evidence="3 4">ID05-A0528</strain>
    </source>
</reference>
<keyword evidence="2" id="KW-1133">Transmembrane helix</keyword>
<feature type="compositionally biased region" description="Polar residues" evidence="1">
    <location>
        <begin position="114"/>
        <end position="130"/>
    </location>
</feature>
<feature type="transmembrane region" description="Helical" evidence="2">
    <location>
        <begin position="76"/>
        <end position="94"/>
    </location>
</feature>
<gene>
    <name evidence="3" type="ORF">BJL86_0769</name>
</gene>
<protein>
    <submittedName>
        <fullName evidence="3">Uncharacterized protein</fullName>
    </submittedName>
</protein>
<dbReference type="EMBL" id="CP015961">
    <property type="protein sequence ID" value="ANI91570.1"/>
    <property type="molecule type" value="Genomic_DNA"/>
</dbReference>
<evidence type="ECO:0000313" key="4">
    <source>
        <dbReference type="Proteomes" id="UP000186104"/>
    </source>
</evidence>
<proteinExistence type="predicted"/>
<dbReference type="Proteomes" id="UP000186104">
    <property type="component" value="Chromosome"/>
</dbReference>
<dbReference type="RefSeq" id="WP_156515239.1">
    <property type="nucleotide sequence ID" value="NZ_CP015961.1"/>
</dbReference>
<sequence length="183" mass="18780">MTLLDGPSGPIDFLMTGFATLAICASAILLLVVVLVPRLREGAGLPSTILALVGAIVARFTEQNTVFGDEVFRGSTVYWSVALALTSAVWWGVASAKNKPQAPHPVVHKPSLSPGESTSAVAVQTRPRTGSAQAAASTTRPRTSSSSTFATWSVLVLGGAASIAIAVSTFLTATGIHPVSLPL</sequence>
<accession>A0A173LLV8</accession>
<evidence type="ECO:0000256" key="2">
    <source>
        <dbReference type="SAM" id="Phobius"/>
    </source>
</evidence>
<evidence type="ECO:0000256" key="1">
    <source>
        <dbReference type="SAM" id="MobiDB-lite"/>
    </source>
</evidence>
<evidence type="ECO:0000313" key="3">
    <source>
        <dbReference type="EMBL" id="ANI91570.1"/>
    </source>
</evidence>
<dbReference type="AlphaFoldDB" id="A0A173LLV8"/>
<organism evidence="3 4">
    <name type="scientific">Dietzia timorensis</name>
    <dbReference type="NCBI Taxonomy" id="499555"/>
    <lineage>
        <taxon>Bacteria</taxon>
        <taxon>Bacillati</taxon>
        <taxon>Actinomycetota</taxon>
        <taxon>Actinomycetes</taxon>
        <taxon>Mycobacteriales</taxon>
        <taxon>Dietziaceae</taxon>
        <taxon>Dietzia</taxon>
    </lineage>
</organism>
<feature type="transmembrane region" description="Helical" evidence="2">
    <location>
        <begin position="43"/>
        <end position="61"/>
    </location>
</feature>
<keyword evidence="2" id="KW-0812">Transmembrane</keyword>
<feature type="compositionally biased region" description="Low complexity" evidence="1">
    <location>
        <begin position="131"/>
        <end position="145"/>
    </location>
</feature>
<feature type="transmembrane region" description="Helical" evidence="2">
    <location>
        <begin position="149"/>
        <end position="173"/>
    </location>
</feature>
<feature type="region of interest" description="Disordered" evidence="1">
    <location>
        <begin position="101"/>
        <end position="145"/>
    </location>
</feature>
<keyword evidence="4" id="KW-1185">Reference proteome</keyword>
<keyword evidence="2" id="KW-0472">Membrane</keyword>
<dbReference type="KEGG" id="dtm:BJL86_0769"/>
<feature type="transmembrane region" description="Helical" evidence="2">
    <location>
        <begin position="13"/>
        <end position="36"/>
    </location>
</feature>